<dbReference type="Proteomes" id="UP000176864">
    <property type="component" value="Unassembled WGS sequence"/>
</dbReference>
<evidence type="ECO:0000313" key="1">
    <source>
        <dbReference type="EMBL" id="OGE77802.1"/>
    </source>
</evidence>
<dbReference type="Gene3D" id="1.10.10.10">
    <property type="entry name" value="Winged helix-like DNA-binding domain superfamily/Winged helix DNA-binding domain"/>
    <property type="match status" value="1"/>
</dbReference>
<dbReference type="InterPro" id="IPR036388">
    <property type="entry name" value="WH-like_DNA-bd_sf"/>
</dbReference>
<name>A0A1F5NJX5_9BACT</name>
<dbReference type="AlphaFoldDB" id="A0A1F5NJX5"/>
<protein>
    <submittedName>
        <fullName evidence="1">Uncharacterized protein</fullName>
    </submittedName>
</protein>
<organism evidence="1 2">
    <name type="scientific">Candidatus Doudnabacteria bacterium RIFCSPHIGHO2_01_FULL_46_14</name>
    <dbReference type="NCBI Taxonomy" id="1817824"/>
    <lineage>
        <taxon>Bacteria</taxon>
        <taxon>Candidatus Doudnaibacteriota</taxon>
    </lineage>
</organism>
<sequence>MGEANIADLAQALQWPRSTVKELAEAMHNKGLMHFYVKHGRRYWIAENPDKLMINLEERRAALKTIMPNLQAMRSEIGGKPNVQLYVGAQDIKQILDDIIETKHHIAALMSHDDWLDTFGEEYTNDFIERRKSHFLRMRLIAPRTDFTTRLKQKDSESLRQTRFLSEHIDLRRTSNFIYNGKTAVISLNQKRPTGILIDDPDVVHAQLIYFEALWHQSSEQ</sequence>
<accession>A0A1F5NJX5</accession>
<proteinExistence type="predicted"/>
<gene>
    <name evidence="1" type="ORF">A2751_01985</name>
</gene>
<dbReference type="PANTHER" id="PTHR34293:SF1">
    <property type="entry name" value="HTH-TYPE TRANSCRIPTIONAL REGULATOR TRMBL2"/>
    <property type="match status" value="1"/>
</dbReference>
<dbReference type="EMBL" id="MFEK01000016">
    <property type="protein sequence ID" value="OGE77802.1"/>
    <property type="molecule type" value="Genomic_DNA"/>
</dbReference>
<evidence type="ECO:0000313" key="2">
    <source>
        <dbReference type="Proteomes" id="UP000176864"/>
    </source>
</evidence>
<dbReference type="PANTHER" id="PTHR34293">
    <property type="entry name" value="HTH-TYPE TRANSCRIPTIONAL REGULATOR TRMBL2"/>
    <property type="match status" value="1"/>
</dbReference>
<dbReference type="InterPro" id="IPR051797">
    <property type="entry name" value="TrmB-like"/>
</dbReference>
<comment type="caution">
    <text evidence="1">The sequence shown here is derived from an EMBL/GenBank/DDBJ whole genome shotgun (WGS) entry which is preliminary data.</text>
</comment>
<dbReference type="STRING" id="1817824.A2751_01985"/>
<reference evidence="1 2" key="1">
    <citation type="journal article" date="2016" name="Nat. Commun.">
        <title>Thousands of microbial genomes shed light on interconnected biogeochemical processes in an aquifer system.</title>
        <authorList>
            <person name="Anantharaman K."/>
            <person name="Brown C.T."/>
            <person name="Hug L.A."/>
            <person name="Sharon I."/>
            <person name="Castelle C.J."/>
            <person name="Probst A.J."/>
            <person name="Thomas B.C."/>
            <person name="Singh A."/>
            <person name="Wilkins M.J."/>
            <person name="Karaoz U."/>
            <person name="Brodie E.L."/>
            <person name="Williams K.H."/>
            <person name="Hubbard S.S."/>
            <person name="Banfield J.F."/>
        </authorList>
    </citation>
    <scope>NUCLEOTIDE SEQUENCE [LARGE SCALE GENOMIC DNA]</scope>
</reference>